<dbReference type="GO" id="GO:0032931">
    <property type="term" value="F:histone H3K56 acetyltransferase activity"/>
    <property type="evidence" value="ECO:0007669"/>
    <property type="project" value="TreeGrafter"/>
</dbReference>
<dbReference type="InterPro" id="IPR016849">
    <property type="entry name" value="Rtt109"/>
</dbReference>
<dbReference type="OrthoDB" id="5423360at2759"/>
<name>A0A2C5Z1H9_9HYPO</name>
<protein>
    <recommendedName>
        <fullName evidence="2">histone acetyltransferase</fullName>
        <ecNumber evidence="2">2.3.1.48</ecNumber>
    </recommendedName>
</protein>
<keyword evidence="4" id="KW-0227">DNA damage</keyword>
<keyword evidence="5" id="KW-0007">Acetylation</keyword>
<reference evidence="12 13" key="1">
    <citation type="submission" date="2017-06" db="EMBL/GenBank/DDBJ databases">
        <title>Ant-infecting Ophiocordyceps genomes reveal a high diversity of potential behavioral manipulation genes and a possible major role for enterotoxins.</title>
        <authorList>
            <person name="De Bekker C."/>
            <person name="Evans H.C."/>
            <person name="Brachmann A."/>
            <person name="Hughes D.P."/>
        </authorList>
    </citation>
    <scope>NUCLEOTIDE SEQUENCE [LARGE SCALE GENOMIC DNA]</scope>
    <source>
        <strain evidence="12 13">Map16</strain>
    </source>
</reference>
<dbReference type="STRING" id="2004952.A0A2C5Z1H9"/>
<dbReference type="Pfam" id="PF01425">
    <property type="entry name" value="Amidase"/>
    <property type="match status" value="1"/>
</dbReference>
<comment type="catalytic activity">
    <reaction evidence="9">
        <text>L-lysyl-[histone] + acetyl-CoA = N(6)-acetyl-L-lysyl-[histone] + CoA + H(+)</text>
        <dbReference type="Rhea" id="RHEA:21992"/>
        <dbReference type="Rhea" id="RHEA-COMP:9845"/>
        <dbReference type="Rhea" id="RHEA-COMP:11338"/>
        <dbReference type="ChEBI" id="CHEBI:15378"/>
        <dbReference type="ChEBI" id="CHEBI:29969"/>
        <dbReference type="ChEBI" id="CHEBI:57287"/>
        <dbReference type="ChEBI" id="CHEBI:57288"/>
        <dbReference type="ChEBI" id="CHEBI:61930"/>
        <dbReference type="EC" id="2.3.1.48"/>
    </reaction>
    <physiologicalReaction direction="left-to-right" evidence="9">
        <dbReference type="Rhea" id="RHEA:21993"/>
    </physiologicalReaction>
</comment>
<gene>
    <name evidence="12" type="ORF">CDD80_2824</name>
</gene>
<keyword evidence="6" id="KW-0805">Transcription regulation</keyword>
<dbReference type="PANTHER" id="PTHR31571:SF2">
    <property type="entry name" value="HISTONE ACETYLTRANSFERASE RTT109"/>
    <property type="match status" value="1"/>
</dbReference>
<dbReference type="SMART" id="SM01250">
    <property type="entry name" value="KAT11"/>
    <property type="match status" value="1"/>
</dbReference>
<dbReference type="Pfam" id="PF08214">
    <property type="entry name" value="HAT_KAT11"/>
    <property type="match status" value="1"/>
</dbReference>
<feature type="region of interest" description="Disordered" evidence="10">
    <location>
        <begin position="312"/>
        <end position="373"/>
    </location>
</feature>
<proteinExistence type="predicted"/>
<keyword evidence="7" id="KW-0804">Transcription</keyword>
<evidence type="ECO:0000256" key="10">
    <source>
        <dbReference type="SAM" id="MobiDB-lite"/>
    </source>
</evidence>
<sequence length="1077" mass="119054">MSDSSSSGSLRSRLAAVLPKDHRFDLFHLSTPPVKTDALCSAPPNERPDRTYCEKHFLAVSVAAPKNVLILGLELFVYTTAYATTLFVSKADSTGCLSLLGLPKSGLSPSREICTAFIAYLVENRRRSGIQLVVSLFARAQGQYLFPGSVKHDGKHVLDDRGLVKWWCRVLDPLLDHIQSKTWARSQGYLVIPGLESVEARAFLPRMRSETGSEWLIGHPLERISHYGREFDWVPPRCLIPRFPDDPKSRFRDELDEEAAKSGLMRNLGSWKSVKTLDTFWEVMGFRQECSSGRMTGFIWVVFDDEIAAQLNDARPQTPTRQPIGSRGIPKTTPKKLRQSVGHGSPRALTDDQQQDRDKTKKKRQRLKGAIRARQPRIKTTRRNYFADMPSTSKYYFWPSQGRGERIVDEGDYKRIIDLLLHLDFATPDKAAGSSRRWIDEAGIGVSWGLEVTGPWRTKIGSNKEGKSVWSVGVGSARVSRLKILNQGQFRTSHHPLFAMAQPATVKSLVTCIIAGTHYLIHPQKLGTIQETIKPDALLPVTLLDTQEIFDGVDDTLRKFQSRDDVFAPDFGFILVEKPGANSSKVAHAASHSRELYSLHDDARGTAAMAADGHDESKLAVKGLAGLPSGPYFLQGPNLHQAWRLYDDTAGAFAMGVVPENVTTQETSFRAVSSLSDSGLHRSIAVPSRLYYDRISEAKPLNGLRIAISDSMALKGVSTSLSSRAWLALNPSPADTTAALAQRLIDLGAVIVGKTKSSQFASGLAWVDEHAPWSPRGDGYQRVFGGAAGAGAAIASYQWLAEALAIDGIDGLGETHALFSLRTTPGTIALNGTQISSRSYDTVGLMGRTMAGLSRIASSILTPTDSEKKLSLPGRLVFPLDMASTNISEEHQKLAKLFQRALEKVTGHRPDTVNLTAAWDTSPPAEARGKSLHEYITHPAFRSFCYEFFNEYDGFKKEYQDSFKQPPYAEATTRYRWAPMPPGRLTPELLSWILRAPQVMVPFAQLPYESTISQRKEYHAVYGSVMGPAGGDLSALYLVREALDTARWRNVVDTGPLAFPQDYTPPDVNLLRTDLKV</sequence>
<dbReference type="InterPro" id="IPR013178">
    <property type="entry name" value="Histone_AcTrfase_Rtt109/CBP"/>
</dbReference>
<evidence type="ECO:0000256" key="3">
    <source>
        <dbReference type="ARBA" id="ARBA00022679"/>
    </source>
</evidence>
<organism evidence="12 13">
    <name type="scientific">Ophiocordyceps camponoti-rufipedis</name>
    <dbReference type="NCBI Taxonomy" id="2004952"/>
    <lineage>
        <taxon>Eukaryota</taxon>
        <taxon>Fungi</taxon>
        <taxon>Dikarya</taxon>
        <taxon>Ascomycota</taxon>
        <taxon>Pezizomycotina</taxon>
        <taxon>Sordariomycetes</taxon>
        <taxon>Hypocreomycetidae</taxon>
        <taxon>Hypocreales</taxon>
        <taxon>Ophiocordycipitaceae</taxon>
        <taxon>Ophiocordyceps</taxon>
    </lineage>
</organism>
<dbReference type="InterPro" id="IPR036928">
    <property type="entry name" value="AS_sf"/>
</dbReference>
<evidence type="ECO:0000256" key="8">
    <source>
        <dbReference type="ARBA" id="ARBA00023242"/>
    </source>
</evidence>
<dbReference type="GO" id="GO:0005634">
    <property type="term" value="C:nucleus"/>
    <property type="evidence" value="ECO:0007669"/>
    <property type="project" value="UniProtKB-SubCell"/>
</dbReference>
<dbReference type="EMBL" id="NJES01000250">
    <property type="protein sequence ID" value="PHH74837.1"/>
    <property type="molecule type" value="Genomic_DNA"/>
</dbReference>
<dbReference type="Gene3D" id="3.90.1300.10">
    <property type="entry name" value="Amidase signature (AS) domain"/>
    <property type="match status" value="1"/>
</dbReference>
<comment type="subcellular location">
    <subcellularLocation>
        <location evidence="1">Nucleus</location>
    </subcellularLocation>
</comment>
<dbReference type="PANTHER" id="PTHR31571">
    <property type="entry name" value="ALTERED INHERITANCE OF MITOCHONDRIA PROTEIN 6"/>
    <property type="match status" value="1"/>
</dbReference>
<keyword evidence="3" id="KW-0808">Transferase</keyword>
<keyword evidence="13" id="KW-1185">Reference proteome</keyword>
<dbReference type="InterPro" id="IPR023631">
    <property type="entry name" value="Amidase_dom"/>
</dbReference>
<feature type="domain" description="Amidase" evidence="11">
    <location>
        <begin position="696"/>
        <end position="796"/>
    </location>
</feature>
<dbReference type="Proteomes" id="UP000226431">
    <property type="component" value="Unassembled WGS sequence"/>
</dbReference>
<evidence type="ECO:0000259" key="11">
    <source>
        <dbReference type="Pfam" id="PF01425"/>
    </source>
</evidence>
<evidence type="ECO:0000256" key="9">
    <source>
        <dbReference type="ARBA" id="ARBA00048940"/>
    </source>
</evidence>
<dbReference type="EC" id="2.3.1.48" evidence="2"/>
<dbReference type="SUPFAM" id="SSF75304">
    <property type="entry name" value="Amidase signature (AS) enzymes"/>
    <property type="match status" value="1"/>
</dbReference>
<dbReference type="AlphaFoldDB" id="A0A2C5Z1H9"/>
<evidence type="ECO:0000313" key="13">
    <source>
        <dbReference type="Proteomes" id="UP000226431"/>
    </source>
</evidence>
<dbReference type="PROSITE" id="PS51728">
    <property type="entry name" value="RTT109_HAT"/>
    <property type="match status" value="1"/>
</dbReference>
<keyword evidence="8" id="KW-0539">Nucleus</keyword>
<evidence type="ECO:0000256" key="6">
    <source>
        <dbReference type="ARBA" id="ARBA00023015"/>
    </source>
</evidence>
<evidence type="ECO:0000256" key="5">
    <source>
        <dbReference type="ARBA" id="ARBA00022990"/>
    </source>
</evidence>
<dbReference type="GO" id="GO:0006355">
    <property type="term" value="P:regulation of DNA-templated transcription"/>
    <property type="evidence" value="ECO:0007669"/>
    <property type="project" value="InterPro"/>
</dbReference>
<evidence type="ECO:0000256" key="7">
    <source>
        <dbReference type="ARBA" id="ARBA00023163"/>
    </source>
</evidence>
<evidence type="ECO:0000256" key="1">
    <source>
        <dbReference type="ARBA" id="ARBA00004123"/>
    </source>
</evidence>
<dbReference type="InterPro" id="IPR051236">
    <property type="entry name" value="HAT_RTT109-like"/>
</dbReference>
<accession>A0A2C5Z1H9</accession>
<dbReference type="GO" id="GO:0006974">
    <property type="term" value="P:DNA damage response"/>
    <property type="evidence" value="ECO:0007669"/>
    <property type="project" value="UniProtKB-KW"/>
</dbReference>
<evidence type="ECO:0000256" key="4">
    <source>
        <dbReference type="ARBA" id="ARBA00022763"/>
    </source>
</evidence>
<comment type="caution">
    <text evidence="12">The sequence shown here is derived from an EMBL/GenBank/DDBJ whole genome shotgun (WGS) entry which is preliminary data.</text>
</comment>
<evidence type="ECO:0000256" key="2">
    <source>
        <dbReference type="ARBA" id="ARBA00013184"/>
    </source>
</evidence>
<evidence type="ECO:0000313" key="12">
    <source>
        <dbReference type="EMBL" id="PHH74837.1"/>
    </source>
</evidence>
<feature type="compositionally biased region" description="Basic residues" evidence="10">
    <location>
        <begin position="360"/>
        <end position="373"/>
    </location>
</feature>